<organism evidence="1 2">
    <name type="scientific">Xanthomonas phage OP2</name>
    <dbReference type="NCBI Taxonomy" id="331627"/>
    <lineage>
        <taxon>Viruses</taxon>
        <taxon>Duplodnaviria</taxon>
        <taxon>Heunggongvirae</taxon>
        <taxon>Uroviricota</taxon>
        <taxon>Caudoviricetes</taxon>
        <taxon>Kantovirinae</taxon>
        <taxon>Tsukubavirus</taxon>
        <taxon>Tsukubavirus OP2</taxon>
    </lineage>
</organism>
<reference evidence="1 2" key="1">
    <citation type="journal article" date="2006" name="J. Gen. Plant Pathol.">
        <title>Sequence analysis of the genome of OP2, a lytic bacteriophage of Xanthomonas oryzae pv. oryzae.</title>
        <authorList>
            <person name="Inoue Y."/>
            <person name="Matsuura T."/>
            <person name="Ohara T."/>
            <person name="Azegami K."/>
        </authorList>
    </citation>
    <scope>NUCLEOTIDE SEQUENCE [LARGE SCALE GENOMIC DNA]</scope>
</reference>
<dbReference type="Proteomes" id="UP000001238">
    <property type="component" value="Segment"/>
</dbReference>
<dbReference type="EMBL" id="AP008986">
    <property type="protein sequence ID" value="BAE72780.1"/>
    <property type="molecule type" value="Genomic_DNA"/>
</dbReference>
<dbReference type="GeneID" id="5142530"/>
<evidence type="ECO:0000313" key="2">
    <source>
        <dbReference type="Proteomes" id="UP000001238"/>
    </source>
</evidence>
<dbReference type="KEGG" id="vg:5142530"/>
<protein>
    <submittedName>
        <fullName evidence="1">Uncharacterized protein</fullName>
    </submittedName>
</protein>
<proteinExistence type="predicted"/>
<sequence>MIRLDEILPGAVAYFDPALLNPDGNRFRPGANTPMNKPYVCIDVDGDGGSVWLSISSSPGIGGRVELLREWRTGGSPRWRKGDCYITNVTSTIWRPNPTFIVASQNEHDLAKCGRPHVTPVGIAVIRNAIEQRRV</sequence>
<accession>Q2NPB6</accession>
<name>Q2NPB6_9CAUD</name>
<reference evidence="2" key="2">
    <citation type="journal article" date="2006" name="J. Gen. Plant Pathol.">
        <title>Sequence analysis of the genome of OP2, a lytic bacteriophage of Xanthomonas oryzae pv. oryzae..</title>
        <authorList>
            <person name="Inoue Y."/>
            <person name="Matsuura T."/>
            <person name="Ohara T."/>
            <person name="Azegami K."/>
        </authorList>
    </citation>
    <scope>NUCLEOTIDE SEQUENCE [LARGE SCALE GENOMIC DNA]</scope>
</reference>
<keyword evidence="2" id="KW-1185">Reference proteome</keyword>
<evidence type="ECO:0000313" key="1">
    <source>
        <dbReference type="EMBL" id="BAE72780.1"/>
    </source>
</evidence>
<dbReference type="RefSeq" id="YP_453633.1">
    <property type="nucleotide sequence ID" value="NC_007710.1"/>
</dbReference>